<sequence>MRTDYHIHLHESNGLSLEWLKVYVEAAQAAGIEEIGISEHAYFFDETAGILTHPWAERRRTLKFKDYVALYEAAQAANLPVRFGLEMDYIPGKEEAIARFIERYPFDYVIGSVHWIGDWGIDLAEFRDEYERRKIDEVYEAYFDQVVTLAESRLFQFVGHIDLVKIFGYRPKDGAFLEAQYDRVVAALQKNGTLIEVSTAGLRKPVGEIYPSPQLLEKCRAAGVGIVLSSDAHHPKHVGYRFEEAVALAKAVGYTEIHRFEGRRAIPVPLD</sequence>
<dbReference type="RefSeq" id="WP_066198904.1">
    <property type="nucleotide sequence ID" value="NZ_CBCSAS010000019.1"/>
</dbReference>
<reference evidence="10 12" key="1">
    <citation type="submission" date="2015-09" db="EMBL/GenBank/DDBJ databases">
        <title>Draft genome sequence of Hydrogenibacillus schlegelii DSM 2000.</title>
        <authorList>
            <person name="Hemp J."/>
        </authorList>
    </citation>
    <scope>NUCLEOTIDE SEQUENCE [LARGE SCALE GENOMIC DNA]</scope>
    <source>
        <strain evidence="10 12">MA 48</strain>
    </source>
</reference>
<comment type="pathway">
    <text evidence="1 8">Amino-acid biosynthesis; L-histidine biosynthesis; L-histidine from 5-phospho-alpha-D-ribose 1-diphosphate: step 8/9.</text>
</comment>
<evidence type="ECO:0000313" key="12">
    <source>
        <dbReference type="Proteomes" id="UP000243024"/>
    </source>
</evidence>
<evidence type="ECO:0000259" key="9">
    <source>
        <dbReference type="Pfam" id="PF02811"/>
    </source>
</evidence>
<keyword evidence="12" id="KW-1185">Reference proteome</keyword>
<dbReference type="Gene3D" id="3.20.20.140">
    <property type="entry name" value="Metal-dependent hydrolases"/>
    <property type="match status" value="1"/>
</dbReference>
<comment type="catalytic activity">
    <reaction evidence="7 8">
        <text>L-histidinol phosphate + H2O = L-histidinol + phosphate</text>
        <dbReference type="Rhea" id="RHEA:14465"/>
        <dbReference type="ChEBI" id="CHEBI:15377"/>
        <dbReference type="ChEBI" id="CHEBI:43474"/>
        <dbReference type="ChEBI" id="CHEBI:57699"/>
        <dbReference type="ChEBI" id="CHEBI:57980"/>
        <dbReference type="EC" id="3.1.3.15"/>
    </reaction>
</comment>
<protein>
    <recommendedName>
        <fullName evidence="3 8">Histidinol-phosphatase</fullName>
        <shortName evidence="8">HolPase</shortName>
        <ecNumber evidence="3 8">3.1.3.15</ecNumber>
    </recommendedName>
</protein>
<dbReference type="NCBIfam" id="NF005596">
    <property type="entry name" value="PRK07328.1"/>
    <property type="match status" value="1"/>
</dbReference>
<dbReference type="EMBL" id="PEBV01000019">
    <property type="protein sequence ID" value="PTQ52937.1"/>
    <property type="molecule type" value="Genomic_DNA"/>
</dbReference>
<organism evidence="10 12">
    <name type="scientific">Hydrogenibacillus schlegelii</name>
    <name type="common">Bacillus schlegelii</name>
    <dbReference type="NCBI Taxonomy" id="1484"/>
    <lineage>
        <taxon>Bacteria</taxon>
        <taxon>Bacillati</taxon>
        <taxon>Bacillota</taxon>
        <taxon>Bacilli</taxon>
        <taxon>Bacillales</taxon>
        <taxon>Bacillales Family X. Incertae Sedis</taxon>
        <taxon>Hydrogenibacillus</taxon>
    </lineage>
</organism>
<dbReference type="SUPFAM" id="SSF89550">
    <property type="entry name" value="PHP domain-like"/>
    <property type="match status" value="1"/>
</dbReference>
<evidence type="ECO:0000256" key="7">
    <source>
        <dbReference type="ARBA" id="ARBA00049158"/>
    </source>
</evidence>
<dbReference type="AlphaFoldDB" id="A0A132NA03"/>
<dbReference type="NCBIfam" id="TIGR01856">
    <property type="entry name" value="hisJ_fam"/>
    <property type="match status" value="1"/>
</dbReference>
<name>A0A132NA03_HYDSH</name>
<evidence type="ECO:0000313" key="11">
    <source>
        <dbReference type="EMBL" id="PTQ52937.1"/>
    </source>
</evidence>
<comment type="caution">
    <text evidence="10">The sequence shown here is derived from an EMBL/GenBank/DDBJ whole genome shotgun (WGS) entry which is preliminary data.</text>
</comment>
<dbReference type="STRING" id="1484.SA87_06255"/>
<dbReference type="UniPathway" id="UPA00031">
    <property type="reaction ID" value="UER00013"/>
</dbReference>
<keyword evidence="6 8" id="KW-0368">Histidine biosynthesis</keyword>
<evidence type="ECO:0000256" key="4">
    <source>
        <dbReference type="ARBA" id="ARBA00022605"/>
    </source>
</evidence>
<feature type="domain" description="PHP" evidence="9">
    <location>
        <begin position="4"/>
        <end position="200"/>
    </location>
</feature>
<dbReference type="Pfam" id="PF02811">
    <property type="entry name" value="PHP"/>
    <property type="match status" value="1"/>
</dbReference>
<keyword evidence="5 8" id="KW-0378">Hydrolase</keyword>
<evidence type="ECO:0000256" key="1">
    <source>
        <dbReference type="ARBA" id="ARBA00004970"/>
    </source>
</evidence>
<dbReference type="InterPro" id="IPR004013">
    <property type="entry name" value="PHP_dom"/>
</dbReference>
<evidence type="ECO:0000256" key="3">
    <source>
        <dbReference type="ARBA" id="ARBA00013085"/>
    </source>
</evidence>
<accession>A0A132NA03</accession>
<evidence type="ECO:0000256" key="6">
    <source>
        <dbReference type="ARBA" id="ARBA00023102"/>
    </source>
</evidence>
<keyword evidence="4 8" id="KW-0028">Amino-acid biosynthesis</keyword>
<evidence type="ECO:0000313" key="13">
    <source>
        <dbReference type="Proteomes" id="UP000244180"/>
    </source>
</evidence>
<evidence type="ECO:0000256" key="5">
    <source>
        <dbReference type="ARBA" id="ARBA00022801"/>
    </source>
</evidence>
<dbReference type="Proteomes" id="UP000244180">
    <property type="component" value="Unassembled WGS sequence"/>
</dbReference>
<dbReference type="GO" id="GO:0000105">
    <property type="term" value="P:L-histidine biosynthetic process"/>
    <property type="evidence" value="ECO:0007669"/>
    <property type="project" value="UniProtKB-UniRule"/>
</dbReference>
<reference evidence="11 13" key="2">
    <citation type="submission" date="2017-08" db="EMBL/GenBank/DDBJ databases">
        <title>Burning lignite coal seam in the remote Altai Mountains harbors a hydrogen-driven thermophilic microbial community.</title>
        <authorList>
            <person name="Kadnikov V.V."/>
            <person name="Mardanov A.V."/>
            <person name="Ivasenko D."/>
            <person name="Beletsky A.V."/>
            <person name="Karnachuk O.V."/>
            <person name="Ravin N.V."/>
        </authorList>
    </citation>
    <scope>NUCLEOTIDE SEQUENCE [LARGE SCALE GENOMIC DNA]</scope>
    <source>
        <strain evidence="11">AL33</strain>
    </source>
</reference>
<dbReference type="PANTHER" id="PTHR21039">
    <property type="entry name" value="HISTIDINOL PHOSPHATASE-RELATED"/>
    <property type="match status" value="1"/>
</dbReference>
<dbReference type="InterPro" id="IPR010140">
    <property type="entry name" value="Histidinol_P_phosphatase_HisJ"/>
</dbReference>
<comment type="similarity">
    <text evidence="2 8">Belongs to the PHP hydrolase family. HisK subfamily.</text>
</comment>
<dbReference type="CDD" id="cd12110">
    <property type="entry name" value="PHP_HisPPase_Hisj_like"/>
    <property type="match status" value="1"/>
</dbReference>
<dbReference type="EC" id="3.1.3.15" evidence="3 8"/>
<evidence type="ECO:0000256" key="2">
    <source>
        <dbReference type="ARBA" id="ARBA00009152"/>
    </source>
</evidence>
<proteinExistence type="inferred from homology"/>
<evidence type="ECO:0000256" key="8">
    <source>
        <dbReference type="RuleBase" id="RU366003"/>
    </source>
</evidence>
<dbReference type="GO" id="GO:0004401">
    <property type="term" value="F:histidinol-phosphatase activity"/>
    <property type="evidence" value="ECO:0007669"/>
    <property type="project" value="UniProtKB-UniRule"/>
</dbReference>
<evidence type="ECO:0000313" key="10">
    <source>
        <dbReference type="EMBL" id="OAR05097.1"/>
    </source>
</evidence>
<dbReference type="OrthoDB" id="9775255at2"/>
<dbReference type="GO" id="GO:0005737">
    <property type="term" value="C:cytoplasm"/>
    <property type="evidence" value="ECO:0007669"/>
    <property type="project" value="TreeGrafter"/>
</dbReference>
<dbReference type="Proteomes" id="UP000243024">
    <property type="component" value="Unassembled WGS sequence"/>
</dbReference>
<dbReference type="InterPro" id="IPR016195">
    <property type="entry name" value="Pol/histidinol_Pase-like"/>
</dbReference>
<dbReference type="PANTHER" id="PTHR21039:SF0">
    <property type="entry name" value="HISTIDINOL-PHOSPHATASE"/>
    <property type="match status" value="1"/>
</dbReference>
<dbReference type="EMBL" id="JXBB01000005">
    <property type="protein sequence ID" value="OAR05097.1"/>
    <property type="molecule type" value="Genomic_DNA"/>
</dbReference>
<gene>
    <name evidence="11" type="ORF">HSCHL_2436</name>
    <name evidence="10" type="ORF">SA87_06255</name>
</gene>